<dbReference type="InterPro" id="IPR040350">
    <property type="entry name" value="TMEM272"/>
</dbReference>
<dbReference type="PANTHER" id="PTHR33444:SF2">
    <property type="entry name" value="MARVEL DOMAIN-CONTAINING PROTEIN"/>
    <property type="match status" value="1"/>
</dbReference>
<name>A0A3Q1I759_ANATE</name>
<reference evidence="2" key="1">
    <citation type="submission" date="2021-04" db="EMBL/GenBank/DDBJ databases">
        <authorList>
            <consortium name="Wellcome Sanger Institute Data Sharing"/>
        </authorList>
    </citation>
    <scope>NUCLEOTIDE SEQUENCE [LARGE SCALE GENOMIC DNA]</scope>
</reference>
<reference evidence="2" key="2">
    <citation type="submission" date="2025-08" db="UniProtKB">
        <authorList>
            <consortium name="Ensembl"/>
        </authorList>
    </citation>
    <scope>IDENTIFICATION</scope>
</reference>
<organism evidence="2 3">
    <name type="scientific">Anabas testudineus</name>
    <name type="common">Climbing perch</name>
    <name type="synonym">Anthias testudineus</name>
    <dbReference type="NCBI Taxonomy" id="64144"/>
    <lineage>
        <taxon>Eukaryota</taxon>
        <taxon>Metazoa</taxon>
        <taxon>Chordata</taxon>
        <taxon>Craniata</taxon>
        <taxon>Vertebrata</taxon>
        <taxon>Euteleostomi</taxon>
        <taxon>Actinopterygii</taxon>
        <taxon>Neopterygii</taxon>
        <taxon>Teleostei</taxon>
        <taxon>Neoteleostei</taxon>
        <taxon>Acanthomorphata</taxon>
        <taxon>Anabantaria</taxon>
        <taxon>Anabantiformes</taxon>
        <taxon>Anabantoidei</taxon>
        <taxon>Anabantidae</taxon>
        <taxon>Anabas</taxon>
    </lineage>
</organism>
<protein>
    <submittedName>
        <fullName evidence="2">Uncharacterized protein</fullName>
    </submittedName>
</protein>
<evidence type="ECO:0000313" key="2">
    <source>
        <dbReference type="Ensembl" id="ENSATEP00000000406.3"/>
    </source>
</evidence>
<feature type="transmembrane region" description="Helical" evidence="1">
    <location>
        <begin position="141"/>
        <end position="166"/>
    </location>
</feature>
<evidence type="ECO:0000313" key="3">
    <source>
        <dbReference type="Proteomes" id="UP000265040"/>
    </source>
</evidence>
<sequence>MFEPLQSCLSVNTSLPAWALPGGGGSVPVEAQLYESLSRETGEVARIYIKVALIVPDIMSNTSLIQRICSTQLSTPAQVLSKLLGCALPIAQVAIGSVYLHDCPRQYLIPIYLIVGGVFGFVLSMLPCTQDDSTNSSRICIIWNSLTSFFLLGWFIAGNVWIYSIYEPNYNKNTTNVDSYCNKTLYLFAFWSTTLVYILLGVSFLCGCLYCFYLCGRAEPDDDV</sequence>
<keyword evidence="1" id="KW-1133">Transmembrane helix</keyword>
<feature type="transmembrane region" description="Helical" evidence="1">
    <location>
        <begin position="186"/>
        <end position="213"/>
    </location>
</feature>
<keyword evidence="3" id="KW-1185">Reference proteome</keyword>
<evidence type="ECO:0000256" key="1">
    <source>
        <dbReference type="SAM" id="Phobius"/>
    </source>
</evidence>
<dbReference type="AlphaFoldDB" id="A0A3Q1I759"/>
<dbReference type="Ensembl" id="ENSATET00000000418.3">
    <property type="protein sequence ID" value="ENSATEP00000000406.3"/>
    <property type="gene ID" value="ENSATEG00000032058.1"/>
</dbReference>
<keyword evidence="1" id="KW-0812">Transmembrane</keyword>
<dbReference type="Proteomes" id="UP000265040">
    <property type="component" value="Chromosome 18"/>
</dbReference>
<reference evidence="2" key="3">
    <citation type="submission" date="2025-09" db="UniProtKB">
        <authorList>
            <consortium name="Ensembl"/>
        </authorList>
    </citation>
    <scope>IDENTIFICATION</scope>
</reference>
<feature type="transmembrane region" description="Helical" evidence="1">
    <location>
        <begin position="107"/>
        <end position="129"/>
    </location>
</feature>
<accession>A0A3Q1I759</accession>
<gene>
    <name evidence="2" type="primary">TIMP4</name>
</gene>
<proteinExistence type="predicted"/>
<dbReference type="PANTHER" id="PTHR33444">
    <property type="entry name" value="SI:DKEY-19B23.12-RELATED"/>
    <property type="match status" value="1"/>
</dbReference>
<keyword evidence="1" id="KW-0472">Membrane</keyword>
<dbReference type="GeneTree" id="ENSGT00940000165960"/>